<evidence type="ECO:0000256" key="1">
    <source>
        <dbReference type="ARBA" id="ARBA00004141"/>
    </source>
</evidence>
<reference evidence="7" key="1">
    <citation type="submission" date="2020-12" db="EMBL/GenBank/DDBJ databases">
        <title>Geomonas sp. Red875, isolated from river sediment.</title>
        <authorList>
            <person name="Xu Z."/>
            <person name="Zhang Z."/>
            <person name="Masuda Y."/>
            <person name="Itoh H."/>
            <person name="Senoo K."/>
        </authorList>
    </citation>
    <scope>NUCLEOTIDE SEQUENCE</scope>
    <source>
        <strain evidence="7">Red875</strain>
    </source>
</reference>
<evidence type="ECO:0000259" key="6">
    <source>
        <dbReference type="PROSITE" id="PS50850"/>
    </source>
</evidence>
<feature type="transmembrane region" description="Helical" evidence="5">
    <location>
        <begin position="273"/>
        <end position="291"/>
    </location>
</feature>
<comment type="subcellular location">
    <subcellularLocation>
        <location evidence="1">Membrane</location>
        <topology evidence="1">Multi-pass membrane protein</topology>
    </subcellularLocation>
</comment>
<feature type="transmembrane region" description="Helical" evidence="5">
    <location>
        <begin position="138"/>
        <end position="158"/>
    </location>
</feature>
<evidence type="ECO:0000313" key="8">
    <source>
        <dbReference type="Proteomes" id="UP000636888"/>
    </source>
</evidence>
<gene>
    <name evidence="7" type="ORF">JFN93_01435</name>
</gene>
<dbReference type="PRINTS" id="PR01035">
    <property type="entry name" value="TCRTETA"/>
</dbReference>
<dbReference type="Gene3D" id="1.20.1250.20">
    <property type="entry name" value="MFS general substrate transporter like domains"/>
    <property type="match status" value="1"/>
</dbReference>
<dbReference type="InterPro" id="IPR001958">
    <property type="entry name" value="Tet-R_TetA/multi-R_MdtG-like"/>
</dbReference>
<feature type="transmembrane region" description="Helical" evidence="5">
    <location>
        <begin position="107"/>
        <end position="126"/>
    </location>
</feature>
<dbReference type="GO" id="GO:0005886">
    <property type="term" value="C:plasma membrane"/>
    <property type="evidence" value="ECO:0007669"/>
    <property type="project" value="TreeGrafter"/>
</dbReference>
<dbReference type="RefSeq" id="WP_199382191.1">
    <property type="nucleotide sequence ID" value="NZ_JAEMHM010000001.1"/>
</dbReference>
<dbReference type="PROSITE" id="PS50850">
    <property type="entry name" value="MFS"/>
    <property type="match status" value="1"/>
</dbReference>
<evidence type="ECO:0000256" key="2">
    <source>
        <dbReference type="ARBA" id="ARBA00022692"/>
    </source>
</evidence>
<dbReference type="EMBL" id="JAEMHM010000001">
    <property type="protein sequence ID" value="MBJ6723357.1"/>
    <property type="molecule type" value="Genomic_DNA"/>
</dbReference>
<evidence type="ECO:0000256" key="5">
    <source>
        <dbReference type="SAM" id="Phobius"/>
    </source>
</evidence>
<protein>
    <submittedName>
        <fullName evidence="7">YbfB/YjiJ family MFS transporter</fullName>
    </submittedName>
</protein>
<dbReference type="InterPro" id="IPR010645">
    <property type="entry name" value="MFS_4"/>
</dbReference>
<feature type="transmembrane region" description="Helical" evidence="5">
    <location>
        <begin position="359"/>
        <end position="379"/>
    </location>
</feature>
<comment type="caution">
    <text evidence="7">The sequence shown here is derived from an EMBL/GenBank/DDBJ whole genome shotgun (WGS) entry which is preliminary data.</text>
</comment>
<dbReference type="Proteomes" id="UP000636888">
    <property type="component" value="Unassembled WGS sequence"/>
</dbReference>
<accession>A0A8J7M051</accession>
<dbReference type="PANTHER" id="PTHR23537:SF1">
    <property type="entry name" value="SUGAR TRANSPORTER"/>
    <property type="match status" value="1"/>
</dbReference>
<dbReference type="AlphaFoldDB" id="A0A8J7M051"/>
<keyword evidence="4 5" id="KW-0472">Membrane</keyword>
<feature type="transmembrane region" description="Helical" evidence="5">
    <location>
        <begin position="49"/>
        <end position="68"/>
    </location>
</feature>
<dbReference type="SUPFAM" id="SSF103473">
    <property type="entry name" value="MFS general substrate transporter"/>
    <property type="match status" value="1"/>
</dbReference>
<keyword evidence="3 5" id="KW-1133">Transmembrane helix</keyword>
<dbReference type="InterPro" id="IPR036259">
    <property type="entry name" value="MFS_trans_sf"/>
</dbReference>
<evidence type="ECO:0000256" key="3">
    <source>
        <dbReference type="ARBA" id="ARBA00022989"/>
    </source>
</evidence>
<dbReference type="GO" id="GO:0022857">
    <property type="term" value="F:transmembrane transporter activity"/>
    <property type="evidence" value="ECO:0007669"/>
    <property type="project" value="InterPro"/>
</dbReference>
<feature type="transmembrane region" description="Helical" evidence="5">
    <location>
        <begin position="328"/>
        <end position="353"/>
    </location>
</feature>
<name>A0A8J7M051_9BACT</name>
<feature type="transmembrane region" description="Helical" evidence="5">
    <location>
        <begin position="209"/>
        <end position="234"/>
    </location>
</feature>
<sequence>MDKEQHVAGGVAAGFITLAVAMGIGRFLYTPLLPLMLTEYGMRPDQAGFLASLNYVGYLVGAFSAGPLCHRFGELRVLAAGLFLSCLTTATTGLLTQFPAVCGSRLLAGNASALAFVAVSGLVLMLIARAGKENLAGLYYGGVGAGIVATGLAAPPVAQFAGAAGTWVVFGGVSALLSLVVIFLLRRQEGPRHDQAAAPKRPLPRDPRYLRLVIAYGLEGFGYIITGTFMVAAAKATVGAAGAQIAWVAAGCAAFPSAFLWSQAARKWGRLKPLVAAFLIQATGIVLPALVGGAPAVVAGALLFGATFMGIVTLALSEGASYAPAARARVVGFMTGIYGIGQIAGPSLAGYVAARTGSYQLALACAAATVVAAGLLISGDAFGRKNPQR</sequence>
<keyword evidence="2 5" id="KW-0812">Transmembrane</keyword>
<feature type="domain" description="Major facilitator superfamily (MFS) profile" evidence="6">
    <location>
        <begin position="7"/>
        <end position="386"/>
    </location>
</feature>
<proteinExistence type="predicted"/>
<evidence type="ECO:0000256" key="4">
    <source>
        <dbReference type="ARBA" id="ARBA00023136"/>
    </source>
</evidence>
<dbReference type="PANTHER" id="PTHR23537">
    <property type="match status" value="1"/>
</dbReference>
<feature type="transmembrane region" description="Helical" evidence="5">
    <location>
        <begin position="297"/>
        <end position="316"/>
    </location>
</feature>
<dbReference type="InterPro" id="IPR020846">
    <property type="entry name" value="MFS_dom"/>
</dbReference>
<organism evidence="7 8">
    <name type="scientific">Geomesophilobacter sediminis</name>
    <dbReference type="NCBI Taxonomy" id="2798584"/>
    <lineage>
        <taxon>Bacteria</taxon>
        <taxon>Pseudomonadati</taxon>
        <taxon>Thermodesulfobacteriota</taxon>
        <taxon>Desulfuromonadia</taxon>
        <taxon>Geobacterales</taxon>
        <taxon>Geobacteraceae</taxon>
        <taxon>Geomesophilobacter</taxon>
    </lineage>
</organism>
<feature type="transmembrane region" description="Helical" evidence="5">
    <location>
        <begin position="75"/>
        <end position="95"/>
    </location>
</feature>
<keyword evidence="8" id="KW-1185">Reference proteome</keyword>
<feature type="transmembrane region" description="Helical" evidence="5">
    <location>
        <begin position="240"/>
        <end position="261"/>
    </location>
</feature>
<dbReference type="Pfam" id="PF06779">
    <property type="entry name" value="MFS_4"/>
    <property type="match status" value="1"/>
</dbReference>
<feature type="transmembrane region" description="Helical" evidence="5">
    <location>
        <begin position="164"/>
        <end position="185"/>
    </location>
</feature>
<evidence type="ECO:0000313" key="7">
    <source>
        <dbReference type="EMBL" id="MBJ6723357.1"/>
    </source>
</evidence>
<feature type="transmembrane region" description="Helical" evidence="5">
    <location>
        <begin position="7"/>
        <end position="29"/>
    </location>
</feature>